<dbReference type="InterPro" id="IPR031582">
    <property type="entry name" value="TadF"/>
</dbReference>
<sequence>MSVTLLKLNNLRSKQKGNFSVEFAIVGLFFSLLIVFSGDVIIKLSIKGKLDRLSYSLVNVLKERTQLYSEDYQITSNEARGMMTIGGNSLSRTLSTYDPTKFGALVEELTFRGISAPNPQKEYRFGGITCNVSKPLSELQHLSVITSWERQASLYRVTFCYETDNWIGDLLGTEFTRVSSSSVMIGR</sequence>
<organism evidence="2 3">
    <name type="scientific">Vibrio cortegadensis</name>
    <dbReference type="NCBI Taxonomy" id="1328770"/>
    <lineage>
        <taxon>Bacteria</taxon>
        <taxon>Pseudomonadati</taxon>
        <taxon>Pseudomonadota</taxon>
        <taxon>Gammaproteobacteria</taxon>
        <taxon>Vibrionales</taxon>
        <taxon>Vibrionaceae</taxon>
        <taxon>Vibrio</taxon>
    </lineage>
</organism>
<gene>
    <name evidence="2" type="primary">tadF</name>
    <name evidence="2" type="ORF">ACED38_03100</name>
</gene>
<comment type="caution">
    <text evidence="2">The sequence shown here is derived from an EMBL/GenBank/DDBJ whole genome shotgun (WGS) entry which is preliminary data.</text>
</comment>
<dbReference type="Pfam" id="PF16964">
    <property type="entry name" value="TadF"/>
    <property type="match status" value="1"/>
</dbReference>
<dbReference type="RefSeq" id="WP_371729634.1">
    <property type="nucleotide sequence ID" value="NZ_AP025472.1"/>
</dbReference>
<evidence type="ECO:0000256" key="1">
    <source>
        <dbReference type="SAM" id="Phobius"/>
    </source>
</evidence>
<reference evidence="2 3" key="1">
    <citation type="submission" date="2024-06" db="EMBL/GenBank/DDBJ databases">
        <authorList>
            <person name="Steensen K."/>
            <person name="Seneca J."/>
            <person name="Bartlau N."/>
            <person name="Yu A.X."/>
            <person name="Polz M.F."/>
        </authorList>
    </citation>
    <scope>NUCLEOTIDE SEQUENCE [LARGE SCALE GENOMIC DNA]</scope>
    <source>
        <strain evidence="2 3">FF146</strain>
    </source>
</reference>
<dbReference type="Proteomes" id="UP001569153">
    <property type="component" value="Unassembled WGS sequence"/>
</dbReference>
<keyword evidence="1" id="KW-1133">Transmembrane helix</keyword>
<protein>
    <submittedName>
        <fullName evidence="2">Tight adherence pilus pseudopilin TadF</fullName>
    </submittedName>
</protein>
<proteinExistence type="predicted"/>
<feature type="transmembrane region" description="Helical" evidence="1">
    <location>
        <begin position="20"/>
        <end position="42"/>
    </location>
</feature>
<keyword evidence="1" id="KW-0472">Membrane</keyword>
<evidence type="ECO:0000313" key="2">
    <source>
        <dbReference type="EMBL" id="MEZ8193868.1"/>
    </source>
</evidence>
<accession>A0ABV4M2C4</accession>
<evidence type="ECO:0000313" key="3">
    <source>
        <dbReference type="Proteomes" id="UP001569153"/>
    </source>
</evidence>
<dbReference type="EMBL" id="JBGOOT010000001">
    <property type="protein sequence ID" value="MEZ8193868.1"/>
    <property type="molecule type" value="Genomic_DNA"/>
</dbReference>
<name>A0ABV4M2C4_9VIBR</name>
<keyword evidence="3" id="KW-1185">Reference proteome</keyword>
<keyword evidence="1" id="KW-0812">Transmembrane</keyword>